<dbReference type="InterPro" id="IPR045076">
    <property type="entry name" value="MutS"/>
</dbReference>
<keyword evidence="3" id="KW-0238">DNA-binding</keyword>
<evidence type="ECO:0000313" key="6">
    <source>
        <dbReference type="Proteomes" id="UP000306441"/>
    </source>
</evidence>
<organism evidence="5 6">
    <name type="scientific">Ollibium composti</name>
    <dbReference type="NCBI Taxonomy" id="2675109"/>
    <lineage>
        <taxon>Bacteria</taxon>
        <taxon>Pseudomonadati</taxon>
        <taxon>Pseudomonadota</taxon>
        <taxon>Alphaproteobacteria</taxon>
        <taxon>Hyphomicrobiales</taxon>
        <taxon>Phyllobacteriaceae</taxon>
        <taxon>Ollibium</taxon>
    </lineage>
</organism>
<evidence type="ECO:0000256" key="2">
    <source>
        <dbReference type="ARBA" id="ARBA00022840"/>
    </source>
</evidence>
<proteinExistence type="predicted"/>
<sequence length="509" mass="56912">MKAFLMHAGRDFDLKAPLPWNAEALVQDLELDTLFDAMADGDEFLREVARVALLTGGGNDIDTMRYRQAALQDSLRNPQAVRQIYGSVVGTITGRRTRGGLMWLGNYPGAILSRSVELLEAQVAGLRELRHLCEANAGRFRSPAFSTLFEMLQRELTDEYLQTVEGHLKELKFRDGVLVSAEFGEGLKARDYVLRNALAEHRNWLQRLFGPKQEAYTFNLHPRDEAGARALSELRDRGINIAANAVAQSAEHILSFLTMLRTELAFYVGCLNAHDHLEAKQEPTVMPDPSKPDERLYRFDGLYDVCLSLRTEKRVVGNDLAADGTLLVIVTGANTGGKSTFLRSVGLAQVMMQAGMFVPATSFAANVCDAVVTHFKREEDTAMNSGKFDEELNRMDEIVGHLTSNSLVLFNESFAATNEREGSEIAGMIVDSLLRHRIKSLFVTHLYEFAHSFVGRDPKRIAFLRAERREDGTRTFRIIPGEPLRTSFGEDLYGRFFPGEPLEDDKDAA</sequence>
<dbReference type="EMBL" id="SSNY01000003">
    <property type="protein sequence ID" value="THF58163.1"/>
    <property type="molecule type" value="Genomic_DNA"/>
</dbReference>
<evidence type="ECO:0000256" key="1">
    <source>
        <dbReference type="ARBA" id="ARBA00022741"/>
    </source>
</evidence>
<keyword evidence="1" id="KW-0547">Nucleotide-binding</keyword>
<dbReference type="InterPro" id="IPR000432">
    <property type="entry name" value="DNA_mismatch_repair_MutS_C"/>
</dbReference>
<evidence type="ECO:0000313" key="5">
    <source>
        <dbReference type="EMBL" id="THF58163.1"/>
    </source>
</evidence>
<dbReference type="Pfam" id="PF00488">
    <property type="entry name" value="MutS_V"/>
    <property type="match status" value="1"/>
</dbReference>
<protein>
    <submittedName>
        <fullName evidence="5">DNA mismatch repair protein MutS</fullName>
    </submittedName>
</protein>
<reference evidence="5 6" key="1">
    <citation type="submission" date="2019-04" db="EMBL/GenBank/DDBJ databases">
        <title>Mesorhizobium composti sp. nov., isolated from compost.</title>
        <authorList>
            <person name="Lin S.-Y."/>
            <person name="Hameed A."/>
            <person name="Hsieh Y.-T."/>
            <person name="Young C.-C."/>
        </authorList>
    </citation>
    <scope>NUCLEOTIDE SEQUENCE [LARGE SCALE GENOMIC DNA]</scope>
    <source>
        <strain evidence="5 6">CC-YTH430</strain>
    </source>
</reference>
<dbReference type="SMART" id="SM00534">
    <property type="entry name" value="MUTSac"/>
    <property type="match status" value="1"/>
</dbReference>
<dbReference type="PANTHER" id="PTHR11361">
    <property type="entry name" value="DNA MISMATCH REPAIR PROTEIN MUTS FAMILY MEMBER"/>
    <property type="match status" value="1"/>
</dbReference>
<evidence type="ECO:0000259" key="4">
    <source>
        <dbReference type="SMART" id="SM00534"/>
    </source>
</evidence>
<dbReference type="SUPFAM" id="SSF52540">
    <property type="entry name" value="P-loop containing nucleoside triphosphate hydrolases"/>
    <property type="match status" value="1"/>
</dbReference>
<accession>A0ABY2Q8S5</accession>
<dbReference type="PANTHER" id="PTHR11361:SF34">
    <property type="entry name" value="DNA MISMATCH REPAIR PROTEIN MSH1, MITOCHONDRIAL"/>
    <property type="match status" value="1"/>
</dbReference>
<evidence type="ECO:0000256" key="3">
    <source>
        <dbReference type="ARBA" id="ARBA00023125"/>
    </source>
</evidence>
<keyword evidence="2" id="KW-0067">ATP-binding</keyword>
<comment type="caution">
    <text evidence="5">The sequence shown here is derived from an EMBL/GenBank/DDBJ whole genome shotgun (WGS) entry which is preliminary data.</text>
</comment>
<dbReference type="Proteomes" id="UP000306441">
    <property type="component" value="Unassembled WGS sequence"/>
</dbReference>
<name>A0ABY2Q8S5_9HYPH</name>
<dbReference type="RefSeq" id="WP_136355085.1">
    <property type="nucleotide sequence ID" value="NZ_SSNY01000003.1"/>
</dbReference>
<dbReference type="InterPro" id="IPR027417">
    <property type="entry name" value="P-loop_NTPase"/>
</dbReference>
<gene>
    <name evidence="5" type="ORF">E6C48_05965</name>
</gene>
<keyword evidence="6" id="KW-1185">Reference proteome</keyword>
<dbReference type="Gene3D" id="3.40.50.300">
    <property type="entry name" value="P-loop containing nucleotide triphosphate hydrolases"/>
    <property type="match status" value="1"/>
</dbReference>
<feature type="domain" description="DNA mismatch repair proteins mutS family" evidence="4">
    <location>
        <begin position="325"/>
        <end position="508"/>
    </location>
</feature>